<gene>
    <name evidence="2" type="ORF">GOP47_0021614</name>
</gene>
<dbReference type="Proteomes" id="UP000886520">
    <property type="component" value="Chromosome 21"/>
</dbReference>
<dbReference type="AlphaFoldDB" id="A0A9D4Z748"/>
<feature type="region of interest" description="Disordered" evidence="1">
    <location>
        <begin position="1"/>
        <end position="21"/>
    </location>
</feature>
<name>A0A9D4Z748_ADICA</name>
<dbReference type="EMBL" id="JABFUD020000021">
    <property type="protein sequence ID" value="KAI5063067.1"/>
    <property type="molecule type" value="Genomic_DNA"/>
</dbReference>
<comment type="caution">
    <text evidence="2">The sequence shown here is derived from an EMBL/GenBank/DDBJ whole genome shotgun (WGS) entry which is preliminary data.</text>
</comment>
<evidence type="ECO:0000256" key="1">
    <source>
        <dbReference type="SAM" id="MobiDB-lite"/>
    </source>
</evidence>
<accession>A0A9D4Z748</accession>
<evidence type="ECO:0000313" key="2">
    <source>
        <dbReference type="EMBL" id="KAI5063067.1"/>
    </source>
</evidence>
<protein>
    <submittedName>
        <fullName evidence="2">Uncharacterized protein</fullName>
    </submittedName>
</protein>
<keyword evidence="3" id="KW-1185">Reference proteome</keyword>
<reference evidence="2" key="1">
    <citation type="submission" date="2021-01" db="EMBL/GenBank/DDBJ databases">
        <title>Adiantum capillus-veneris genome.</title>
        <authorList>
            <person name="Fang Y."/>
            <person name="Liao Q."/>
        </authorList>
    </citation>
    <scope>NUCLEOTIDE SEQUENCE</scope>
    <source>
        <strain evidence="2">H3</strain>
        <tissue evidence="2">Leaf</tissue>
    </source>
</reference>
<evidence type="ECO:0000313" key="3">
    <source>
        <dbReference type="Proteomes" id="UP000886520"/>
    </source>
</evidence>
<sequence length="69" mass="8088">MREARDQVGGLQKPQRAALEEDHQLCKKKNAPYHKAFRFMISLQKDKPWLLTTSHDDRRSLLILEIALC</sequence>
<organism evidence="2 3">
    <name type="scientific">Adiantum capillus-veneris</name>
    <name type="common">Maidenhair fern</name>
    <dbReference type="NCBI Taxonomy" id="13818"/>
    <lineage>
        <taxon>Eukaryota</taxon>
        <taxon>Viridiplantae</taxon>
        <taxon>Streptophyta</taxon>
        <taxon>Embryophyta</taxon>
        <taxon>Tracheophyta</taxon>
        <taxon>Polypodiopsida</taxon>
        <taxon>Polypodiidae</taxon>
        <taxon>Polypodiales</taxon>
        <taxon>Pteridineae</taxon>
        <taxon>Pteridaceae</taxon>
        <taxon>Vittarioideae</taxon>
        <taxon>Adiantum</taxon>
    </lineage>
</organism>
<proteinExistence type="predicted"/>